<dbReference type="HAMAP" id="MF_00625">
    <property type="entry name" value="SelD"/>
    <property type="match status" value="1"/>
</dbReference>
<evidence type="ECO:0000259" key="12">
    <source>
        <dbReference type="Pfam" id="PF02769"/>
    </source>
</evidence>
<evidence type="ECO:0000256" key="4">
    <source>
        <dbReference type="ARBA" id="ARBA00022741"/>
    </source>
</evidence>
<evidence type="ECO:0000256" key="2">
    <source>
        <dbReference type="ARBA" id="ARBA00022679"/>
    </source>
</evidence>
<evidence type="ECO:0000259" key="11">
    <source>
        <dbReference type="Pfam" id="PF00586"/>
    </source>
</evidence>
<dbReference type="Proteomes" id="UP000252355">
    <property type="component" value="Unassembled WGS sequence"/>
</dbReference>
<evidence type="ECO:0000256" key="3">
    <source>
        <dbReference type="ARBA" id="ARBA00022723"/>
    </source>
</evidence>
<feature type="binding site" evidence="9">
    <location>
        <position position="194"/>
    </location>
    <ligand>
        <name>Mg(2+)</name>
        <dbReference type="ChEBI" id="CHEBI:18420"/>
    </ligand>
</feature>
<name>A0A367ZLP2_9BACT</name>
<feature type="binding site" description="in other chain" evidence="9">
    <location>
        <position position="124"/>
    </location>
    <ligand>
        <name>ATP</name>
        <dbReference type="ChEBI" id="CHEBI:30616"/>
        <note>ligand shared between dimeric partners</note>
    </ligand>
</feature>
<dbReference type="GO" id="GO:0000287">
    <property type="term" value="F:magnesium ion binding"/>
    <property type="evidence" value="ECO:0007669"/>
    <property type="project" value="UniProtKB-UniRule"/>
</dbReference>
<feature type="binding site" evidence="9">
    <location>
        <position position="154"/>
    </location>
    <ligand>
        <name>Mg(2+)</name>
        <dbReference type="ChEBI" id="CHEBI:18420"/>
    </ligand>
</feature>
<sequence length="453" mass="47420">MDDGEKPPARWRMAMSDALPPRTQTGAATCEQGNADLLLLPTTRAVIKAEEVCRARGLAILVVAVPKEISPECGMALAVPPGEGDSARRLLAEHGLTAQVHPARPPRLVFDLLQTVEYGGCSAKLPADLLVKAIAGLPRPADANLLVGLDTCDDAGVYRLTDEIALIETTDFFPPICSDPYEFGQIAAANALSDVFAMGGQVLTCMNLVMFPATGIPFEVLGEILRGGQEKVAEAGGVVVGGHTIADAPPKYGLAVTGIVHPQKVITNAAARPGDVLVLTKPLGTGALVAGQRIGEARPDDHRRAIDTMRQLNRRGAEIMQACGVRAATDITGFGLLGHARHLANGSHVTLRFAASRVPALPGALELIRMGCIPGGAFRNQTYVEAETAFSADLPYERKMLLLDPQTSGGLLICFAADRVASALADLHAAGYLEAAVVGAVEPRGAHALIVEA</sequence>
<evidence type="ECO:0000256" key="10">
    <source>
        <dbReference type="SAM" id="MobiDB-lite"/>
    </source>
</evidence>
<dbReference type="PANTHER" id="PTHR10256">
    <property type="entry name" value="SELENIDE, WATER DIKINASE"/>
    <property type="match status" value="1"/>
</dbReference>
<comment type="cofactor">
    <cofactor evidence="9">
        <name>Mg(2+)</name>
        <dbReference type="ChEBI" id="CHEBI:18420"/>
    </cofactor>
    <text evidence="9">Binds 1 Mg(2+) ion per monomer.</text>
</comment>
<dbReference type="SUPFAM" id="SSF55326">
    <property type="entry name" value="PurM N-terminal domain-like"/>
    <property type="match status" value="1"/>
</dbReference>
<dbReference type="InterPro" id="IPR023061">
    <property type="entry name" value="SelD_I"/>
</dbReference>
<dbReference type="PANTHER" id="PTHR10256:SF0">
    <property type="entry name" value="INACTIVE SELENIDE, WATER DIKINASE-LIKE PROTEIN-RELATED"/>
    <property type="match status" value="1"/>
</dbReference>
<feature type="region of interest" description="Disordered" evidence="10">
    <location>
        <begin position="1"/>
        <end position="25"/>
    </location>
</feature>
<dbReference type="GO" id="GO:0004756">
    <property type="term" value="F:selenide, water dikinase activity"/>
    <property type="evidence" value="ECO:0007669"/>
    <property type="project" value="UniProtKB-UniRule"/>
</dbReference>
<dbReference type="Gene3D" id="3.90.650.10">
    <property type="entry name" value="PurM-like C-terminal domain"/>
    <property type="match status" value="1"/>
</dbReference>
<feature type="site" description="Important for catalytic activity" evidence="9">
    <location>
        <position position="124"/>
    </location>
</feature>
<keyword evidence="5 9" id="KW-0418">Kinase</keyword>
<evidence type="ECO:0000256" key="8">
    <source>
        <dbReference type="ARBA" id="ARBA00023266"/>
    </source>
</evidence>
<dbReference type="EMBL" id="QOQW01000017">
    <property type="protein sequence ID" value="RCK78950.1"/>
    <property type="molecule type" value="Genomic_DNA"/>
</dbReference>
<dbReference type="SUPFAM" id="SSF56042">
    <property type="entry name" value="PurM C-terminal domain-like"/>
    <property type="match status" value="1"/>
</dbReference>
<keyword evidence="7 9" id="KW-0460">Magnesium</keyword>
<feature type="domain" description="PurM-like N-terminal" evidence="11">
    <location>
        <begin position="153"/>
        <end position="260"/>
    </location>
</feature>
<feature type="binding site" description="in other chain" evidence="9">
    <location>
        <begin position="151"/>
        <end position="153"/>
    </location>
    <ligand>
        <name>ATP</name>
        <dbReference type="ChEBI" id="CHEBI:30616"/>
        <note>ligand shared between dimeric partners</note>
    </ligand>
</feature>
<dbReference type="InterPro" id="IPR010918">
    <property type="entry name" value="PurM-like_C_dom"/>
</dbReference>
<proteinExistence type="inferred from homology"/>
<dbReference type="CDD" id="cd02195">
    <property type="entry name" value="SelD"/>
    <property type="match status" value="1"/>
</dbReference>
<dbReference type="InterPro" id="IPR004536">
    <property type="entry name" value="SPS/SelD"/>
</dbReference>
<dbReference type="Pfam" id="PF00586">
    <property type="entry name" value="AIRS"/>
    <property type="match status" value="1"/>
</dbReference>
<dbReference type="GO" id="GO:0005524">
    <property type="term" value="F:ATP binding"/>
    <property type="evidence" value="ECO:0007669"/>
    <property type="project" value="UniProtKB-UniRule"/>
</dbReference>
<feature type="binding site" evidence="9">
    <location>
        <begin position="242"/>
        <end position="244"/>
    </location>
    <ligand>
        <name>ATP</name>
        <dbReference type="ChEBI" id="CHEBI:30616"/>
        <note>ligand shared between dimeric partners</note>
    </ligand>
</feature>
<dbReference type="Pfam" id="PF02769">
    <property type="entry name" value="AIRS_C"/>
    <property type="match status" value="1"/>
</dbReference>
<evidence type="ECO:0000313" key="14">
    <source>
        <dbReference type="EMBL" id="RCK78950.1"/>
    </source>
</evidence>
<feature type="binding site" description="in other chain" evidence="9">
    <location>
        <position position="194"/>
    </location>
    <ligand>
        <name>ATP</name>
        <dbReference type="ChEBI" id="CHEBI:30616"/>
        <note>ligand shared between dimeric partners</note>
    </ligand>
</feature>
<keyword evidence="8 9" id="KW-0711">Selenium</keyword>
<organism evidence="14 15">
    <name type="scientific">Candidatus Ozemobacter sibiricus</name>
    <dbReference type="NCBI Taxonomy" id="2268124"/>
    <lineage>
        <taxon>Bacteria</taxon>
        <taxon>Candidatus Ozemobacteria</taxon>
        <taxon>Candidatus Ozemobacterales</taxon>
        <taxon>Candidatus Ozemobacteraceae</taxon>
        <taxon>Candidatus Ozemobacter</taxon>
    </lineage>
</organism>
<dbReference type="InterPro" id="IPR021778">
    <property type="entry name" value="Se/S_carrier-like"/>
</dbReference>
<dbReference type="GO" id="GO:0005737">
    <property type="term" value="C:cytoplasm"/>
    <property type="evidence" value="ECO:0007669"/>
    <property type="project" value="TreeGrafter"/>
</dbReference>
<evidence type="ECO:0000256" key="5">
    <source>
        <dbReference type="ARBA" id="ARBA00022777"/>
    </source>
</evidence>
<evidence type="ECO:0000256" key="6">
    <source>
        <dbReference type="ARBA" id="ARBA00022840"/>
    </source>
</evidence>
<feature type="domain" description="PurM-like C-terminal" evidence="12">
    <location>
        <begin position="272"/>
        <end position="451"/>
    </location>
</feature>
<keyword evidence="4 9" id="KW-0547">Nucleotide-binding</keyword>
<accession>A0A367ZLP2</accession>
<dbReference type="Pfam" id="PF11823">
    <property type="entry name" value="Se_S_carrier"/>
    <property type="match status" value="1"/>
</dbReference>
<dbReference type="InterPro" id="IPR036921">
    <property type="entry name" value="PurM-like_N_sf"/>
</dbReference>
<evidence type="ECO:0000256" key="9">
    <source>
        <dbReference type="HAMAP-Rule" id="MF_00625"/>
    </source>
</evidence>
<dbReference type="GO" id="GO:0016260">
    <property type="term" value="P:selenocysteine biosynthetic process"/>
    <property type="evidence" value="ECO:0007669"/>
    <property type="project" value="InterPro"/>
</dbReference>
<protein>
    <recommendedName>
        <fullName evidence="9">Selenide, water dikinase</fullName>
        <ecNumber evidence="9">2.7.9.3</ecNumber>
    </recommendedName>
    <alternativeName>
        <fullName evidence="9">Selenium donor protein</fullName>
    </alternativeName>
    <alternativeName>
        <fullName evidence="9">Selenophosphate synthase</fullName>
    </alternativeName>
</protein>
<feature type="binding site" description="in other chain" evidence="9">
    <location>
        <position position="171"/>
    </location>
    <ligand>
        <name>ATP</name>
        <dbReference type="ChEBI" id="CHEBI:30616"/>
        <note>ligand shared between dimeric partners</note>
    </ligand>
</feature>
<feature type="domain" description="Putative Se/S carrier protein-like" evidence="13">
    <location>
        <begin position="37"/>
        <end position="97"/>
    </location>
</feature>
<comment type="caution">
    <text evidence="14">The sequence shown here is derived from an EMBL/GenBank/DDBJ whole genome shotgun (WGS) entry which is preliminary data.</text>
</comment>
<gene>
    <name evidence="9" type="primary">selD</name>
    <name evidence="14" type="ORF">OZSIB_0501</name>
</gene>
<evidence type="ECO:0000313" key="15">
    <source>
        <dbReference type="Proteomes" id="UP000252355"/>
    </source>
</evidence>
<keyword evidence="3 9" id="KW-0479">Metal-binding</keyword>
<dbReference type="InterPro" id="IPR036676">
    <property type="entry name" value="PurM-like_C_sf"/>
</dbReference>
<dbReference type="NCBIfam" id="NF002098">
    <property type="entry name" value="PRK00943.1"/>
    <property type="match status" value="1"/>
</dbReference>
<feature type="active site" evidence="9">
    <location>
        <position position="121"/>
    </location>
</feature>
<keyword evidence="6 9" id="KW-0067">ATP-binding</keyword>
<comment type="function">
    <text evidence="9">Synthesizes selenophosphate from selenide and ATP.</text>
</comment>
<dbReference type="EC" id="2.7.9.3" evidence="9"/>
<dbReference type="Gene3D" id="3.30.1330.10">
    <property type="entry name" value="PurM-like, N-terminal domain"/>
    <property type="match status" value="1"/>
</dbReference>
<reference evidence="14 15" key="1">
    <citation type="submission" date="2018-05" db="EMBL/GenBank/DDBJ databases">
        <title>A metagenomic window into the 2 km-deep terrestrial subsurface aquifer revealed taxonomically and functionally diverse microbial community comprising novel uncultured bacterial lineages.</title>
        <authorList>
            <person name="Kadnikov V.V."/>
            <person name="Mardanov A.V."/>
            <person name="Beletsky A.V."/>
            <person name="Banks D."/>
            <person name="Pimenov N.V."/>
            <person name="Frank Y.A."/>
            <person name="Karnachuk O.V."/>
            <person name="Ravin N.V."/>
        </authorList>
    </citation>
    <scope>NUCLEOTIDE SEQUENCE [LARGE SCALE GENOMIC DNA]</scope>
    <source>
        <strain evidence="14">BY5</strain>
    </source>
</reference>
<feature type="binding site" evidence="9">
    <location>
        <position position="330"/>
    </location>
    <ligand>
        <name>Mg(2+)</name>
        <dbReference type="ChEBI" id="CHEBI:18420"/>
    </ligand>
</feature>
<comment type="subunit">
    <text evidence="9">Homodimer.</text>
</comment>
<dbReference type="AlphaFoldDB" id="A0A367ZLP2"/>
<comment type="catalytic activity">
    <reaction evidence="9">
        <text>hydrogenselenide + ATP + H2O = selenophosphate + AMP + phosphate + 2 H(+)</text>
        <dbReference type="Rhea" id="RHEA:18737"/>
        <dbReference type="ChEBI" id="CHEBI:15377"/>
        <dbReference type="ChEBI" id="CHEBI:15378"/>
        <dbReference type="ChEBI" id="CHEBI:16144"/>
        <dbReference type="ChEBI" id="CHEBI:29317"/>
        <dbReference type="ChEBI" id="CHEBI:30616"/>
        <dbReference type="ChEBI" id="CHEBI:43474"/>
        <dbReference type="ChEBI" id="CHEBI:456215"/>
        <dbReference type="EC" id="2.7.9.3"/>
    </reaction>
</comment>
<dbReference type="InterPro" id="IPR016188">
    <property type="entry name" value="PurM-like_N"/>
</dbReference>
<evidence type="ECO:0000259" key="13">
    <source>
        <dbReference type="Pfam" id="PF11823"/>
    </source>
</evidence>
<evidence type="ECO:0000256" key="7">
    <source>
        <dbReference type="ARBA" id="ARBA00022842"/>
    </source>
</evidence>
<dbReference type="NCBIfam" id="TIGR00476">
    <property type="entry name" value="selD"/>
    <property type="match status" value="1"/>
</dbReference>
<keyword evidence="2 9" id="KW-0808">Transferase</keyword>
<comment type="similarity">
    <text evidence="1 9">Belongs to the selenophosphate synthase 1 family. Class I subfamily.</text>
</comment>
<evidence type="ECO:0000256" key="1">
    <source>
        <dbReference type="ARBA" id="ARBA00008026"/>
    </source>
</evidence>